<dbReference type="GO" id="GO:0005759">
    <property type="term" value="C:mitochondrial matrix"/>
    <property type="evidence" value="ECO:0007669"/>
    <property type="project" value="UniProtKB-SubCell"/>
</dbReference>
<comment type="similarity">
    <text evidence="3 9">Belongs to the BCKDHA family.</text>
</comment>
<keyword evidence="4" id="KW-0479">Metal-binding</keyword>
<evidence type="ECO:0000256" key="4">
    <source>
        <dbReference type="ARBA" id="ARBA00022723"/>
    </source>
</evidence>
<evidence type="ECO:0000256" key="9">
    <source>
        <dbReference type="RuleBase" id="RU365014"/>
    </source>
</evidence>
<evidence type="ECO:0000313" key="13">
    <source>
        <dbReference type="Proteomes" id="UP000663855"/>
    </source>
</evidence>
<comment type="cofactor">
    <cofactor evidence="1 9">
        <name>thiamine diphosphate</name>
        <dbReference type="ChEBI" id="CHEBI:58937"/>
    </cofactor>
</comment>
<keyword evidence="6" id="KW-0630">Potassium</keyword>
<dbReference type="GO" id="GO:0003863">
    <property type="term" value="F:branched-chain 2-oxo acid dehydrogenase activity"/>
    <property type="evidence" value="ECO:0007669"/>
    <property type="project" value="UniProtKB-EC"/>
</dbReference>
<dbReference type="PANTHER" id="PTHR43380">
    <property type="entry name" value="2-OXOISOVALERATE DEHYDROGENASE SUBUNIT ALPHA, MITOCHONDRIAL"/>
    <property type="match status" value="1"/>
</dbReference>
<protein>
    <recommendedName>
        <fullName evidence="9">2-oxoisovalerate dehydrogenase subunit alpha</fullName>
        <ecNumber evidence="9">1.2.4.4</ecNumber>
    </recommendedName>
    <alternativeName>
        <fullName evidence="9">Branched-chain alpha-keto acid dehydrogenase E1 component alpha chain</fullName>
    </alternativeName>
</protein>
<dbReference type="EMBL" id="CAJNOV010002877">
    <property type="protein sequence ID" value="CAF1119851.1"/>
    <property type="molecule type" value="Genomic_DNA"/>
</dbReference>
<dbReference type="InterPro" id="IPR029061">
    <property type="entry name" value="THDP-binding"/>
</dbReference>
<comment type="catalytic activity">
    <reaction evidence="9">
        <text>N(6)-[(R)-lipoyl]-L-lysyl-[protein] + 3-methyl-2-oxobutanoate + H(+) = N(6)-[(R)-S(8)-2-methylpropanoyldihydrolipoyl]-L-lysyl-[protein] + CO2</text>
        <dbReference type="Rhea" id="RHEA:13457"/>
        <dbReference type="Rhea" id="RHEA-COMP:10474"/>
        <dbReference type="Rhea" id="RHEA-COMP:10497"/>
        <dbReference type="ChEBI" id="CHEBI:11851"/>
        <dbReference type="ChEBI" id="CHEBI:15378"/>
        <dbReference type="ChEBI" id="CHEBI:16526"/>
        <dbReference type="ChEBI" id="CHEBI:83099"/>
        <dbReference type="ChEBI" id="CHEBI:83142"/>
        <dbReference type="EC" id="1.2.4.4"/>
    </reaction>
</comment>
<keyword evidence="9" id="KW-0786">Thiamine pyrophosphate</keyword>
<dbReference type="AlphaFoldDB" id="A0A814QIH2"/>
<evidence type="ECO:0000256" key="6">
    <source>
        <dbReference type="ARBA" id="ARBA00022958"/>
    </source>
</evidence>
<keyword evidence="8" id="KW-0496">Mitochondrion</keyword>
<evidence type="ECO:0000256" key="1">
    <source>
        <dbReference type="ARBA" id="ARBA00001964"/>
    </source>
</evidence>
<dbReference type="EMBL" id="CAJNOW010001692">
    <property type="protein sequence ID" value="CAF1325847.1"/>
    <property type="molecule type" value="Genomic_DNA"/>
</dbReference>
<evidence type="ECO:0000259" key="10">
    <source>
        <dbReference type="Pfam" id="PF00676"/>
    </source>
</evidence>
<dbReference type="EC" id="1.2.4.4" evidence="9"/>
<dbReference type="Proteomes" id="UP000663834">
    <property type="component" value="Unassembled WGS sequence"/>
</dbReference>
<evidence type="ECO:0000256" key="3">
    <source>
        <dbReference type="ARBA" id="ARBA00008646"/>
    </source>
</evidence>
<comment type="caution">
    <text evidence="11">The sequence shown here is derived from an EMBL/GenBank/DDBJ whole genome shotgun (WGS) entry which is preliminary data.</text>
</comment>
<dbReference type="CDD" id="cd02000">
    <property type="entry name" value="TPP_E1_PDC_ADC_BCADC"/>
    <property type="match status" value="1"/>
</dbReference>
<evidence type="ECO:0000313" key="11">
    <source>
        <dbReference type="EMBL" id="CAF1119851.1"/>
    </source>
</evidence>
<organism evidence="11 13">
    <name type="scientific">Rotaria magnacalcarata</name>
    <dbReference type="NCBI Taxonomy" id="392030"/>
    <lineage>
        <taxon>Eukaryota</taxon>
        <taxon>Metazoa</taxon>
        <taxon>Spiralia</taxon>
        <taxon>Gnathifera</taxon>
        <taxon>Rotifera</taxon>
        <taxon>Eurotatoria</taxon>
        <taxon>Bdelloidea</taxon>
        <taxon>Philodinida</taxon>
        <taxon>Philodinidae</taxon>
        <taxon>Rotaria</taxon>
    </lineage>
</organism>
<reference evidence="11" key="1">
    <citation type="submission" date="2021-02" db="EMBL/GenBank/DDBJ databases">
        <authorList>
            <person name="Nowell W R."/>
        </authorList>
    </citation>
    <scope>NUCLEOTIDE SEQUENCE</scope>
</reference>
<sequence>MQRWPGKVYSRLYRPIMYQLTKRYQSTAAKFDSSALPGTSPVDNVPITTKLEFLPSKAKSIIPKYRIMDTNGNIINKNEMPNFSDNQLIKMYKDMTMLETMDNILFQSQRQERISFYMTHRGEEATQIGSAAALDSGDLVYAQYREAGILLYRGYKLHQFIDQCMGNARGSCKGIQMPIHYGSKDLNYVTISSTVATQMPQAVGSAYAYKRAANEKCVVCYFGDGATSEGDAHAAFNFAATLEVPIIFICRNNGYAISTPSKDQYHSDGIASRGTGYGMMAIRVDGHDLFAVYNANKAARQMAVNENKPILIEVMVDRFGPHSTSDDSSAYRSEEKMRHHAKTIDPIERVRRYMDVRGCWNNEKEKTWRKEATDMVLKELEQCEHIKRASITIMFDNVFEKVEPHLQKQMHELMQHVQQNHEASFLTLLSKYEQSCVPDK</sequence>
<comment type="subcellular location">
    <subcellularLocation>
        <location evidence="2">Mitochondrion matrix</location>
    </subcellularLocation>
</comment>
<dbReference type="GO" id="GO:0009083">
    <property type="term" value="P:branched-chain amino acid catabolic process"/>
    <property type="evidence" value="ECO:0007669"/>
    <property type="project" value="TreeGrafter"/>
</dbReference>
<name>A0A814QIH2_9BILA</name>
<evidence type="ECO:0000313" key="12">
    <source>
        <dbReference type="EMBL" id="CAF1325847.1"/>
    </source>
</evidence>
<feature type="domain" description="Dehydrogenase E1 component" evidence="10">
    <location>
        <begin position="93"/>
        <end position="387"/>
    </location>
</feature>
<evidence type="ECO:0000256" key="5">
    <source>
        <dbReference type="ARBA" id="ARBA00022946"/>
    </source>
</evidence>
<keyword evidence="5" id="KW-0809">Transit peptide</keyword>
<accession>A0A814QIH2</accession>
<evidence type="ECO:0000256" key="8">
    <source>
        <dbReference type="ARBA" id="ARBA00023128"/>
    </source>
</evidence>
<dbReference type="Gene3D" id="3.40.50.970">
    <property type="match status" value="1"/>
</dbReference>
<evidence type="ECO:0000256" key="7">
    <source>
        <dbReference type="ARBA" id="ARBA00023002"/>
    </source>
</evidence>
<gene>
    <name evidence="11" type="ORF">CJN711_LOCUS8018</name>
    <name evidence="12" type="ORF">KQP761_LOCUS5983</name>
</gene>
<proteinExistence type="inferred from homology"/>
<comment type="function">
    <text evidence="9">The branched-chain alpha-keto dehydrogenase complex catalyzes the overall conversion of alpha-keto acids to acyl-CoA and CO(2). It contains multiple copies of three enzymatic components: branched-chain alpha-keto acid decarboxylase (E1), lipoamide acyltransferase (E2) and lipoamide dehydrogenase (E3).</text>
</comment>
<keyword evidence="7 9" id="KW-0560">Oxidoreductase</keyword>
<dbReference type="InterPro" id="IPR001017">
    <property type="entry name" value="DH_E1"/>
</dbReference>
<dbReference type="FunFam" id="3.40.50.970:FF:000015">
    <property type="entry name" value="2-oxoisovalerate dehydrogenase subunit alpha"/>
    <property type="match status" value="1"/>
</dbReference>
<dbReference type="GO" id="GO:0046872">
    <property type="term" value="F:metal ion binding"/>
    <property type="evidence" value="ECO:0007669"/>
    <property type="project" value="UniProtKB-KW"/>
</dbReference>
<dbReference type="OrthoDB" id="3845at2759"/>
<dbReference type="Proteomes" id="UP000663855">
    <property type="component" value="Unassembled WGS sequence"/>
</dbReference>
<dbReference type="SUPFAM" id="SSF52518">
    <property type="entry name" value="Thiamin diphosphate-binding fold (THDP-binding)"/>
    <property type="match status" value="1"/>
</dbReference>
<dbReference type="PANTHER" id="PTHR43380:SF1">
    <property type="entry name" value="2-OXOISOVALERATE DEHYDROGENASE SUBUNIT ALPHA, MITOCHONDRIAL"/>
    <property type="match status" value="1"/>
</dbReference>
<dbReference type="InterPro" id="IPR050771">
    <property type="entry name" value="Alpha-ketoacid_DH_E1_comp"/>
</dbReference>
<evidence type="ECO:0000256" key="2">
    <source>
        <dbReference type="ARBA" id="ARBA00004305"/>
    </source>
</evidence>
<dbReference type="Pfam" id="PF00676">
    <property type="entry name" value="E1_dh"/>
    <property type="match status" value="1"/>
</dbReference>